<dbReference type="EMBL" id="OKRB01000126">
    <property type="protein sequence ID" value="SPE28440.1"/>
    <property type="molecule type" value="Genomic_DNA"/>
</dbReference>
<accession>A0A2N9LZ04</accession>
<evidence type="ECO:0000259" key="3">
    <source>
        <dbReference type="PROSITE" id="PS51781"/>
    </source>
</evidence>
<evidence type="ECO:0000256" key="2">
    <source>
        <dbReference type="SAM" id="SignalP"/>
    </source>
</evidence>
<feature type="region of interest" description="Disordered" evidence="1">
    <location>
        <begin position="87"/>
        <end position="138"/>
    </location>
</feature>
<proteinExistence type="predicted"/>
<evidence type="ECO:0000313" key="5">
    <source>
        <dbReference type="Proteomes" id="UP000239735"/>
    </source>
</evidence>
<keyword evidence="2" id="KW-0732">Signal</keyword>
<evidence type="ECO:0000313" key="4">
    <source>
        <dbReference type="EMBL" id="SPE28440.1"/>
    </source>
</evidence>
<dbReference type="PROSITE" id="PS51781">
    <property type="entry name" value="SH3B"/>
    <property type="match status" value="1"/>
</dbReference>
<dbReference type="InterPro" id="IPR003646">
    <property type="entry name" value="SH3-like_bac-type"/>
</dbReference>
<reference evidence="5" key="1">
    <citation type="submission" date="2018-02" db="EMBL/GenBank/DDBJ databases">
        <authorList>
            <person name="Hausmann B."/>
        </authorList>
    </citation>
    <scope>NUCLEOTIDE SEQUENCE [LARGE SCALE GENOMIC DNA]</scope>
    <source>
        <strain evidence="5">Peat soil MAG SbA5</strain>
    </source>
</reference>
<dbReference type="AlphaFoldDB" id="A0A2N9LZ04"/>
<dbReference type="OrthoDB" id="109506at2"/>
<protein>
    <recommendedName>
        <fullName evidence="3">SH3b domain-containing protein</fullName>
    </recommendedName>
</protein>
<name>A0A2N9LZ04_9BACT</name>
<gene>
    <name evidence="4" type="ORF">SBA5_660002</name>
</gene>
<organism evidence="4 5">
    <name type="scientific">Candidatus Sulfuritelmatomonas gaucii</name>
    <dbReference type="NCBI Taxonomy" id="2043161"/>
    <lineage>
        <taxon>Bacteria</taxon>
        <taxon>Pseudomonadati</taxon>
        <taxon>Acidobacteriota</taxon>
        <taxon>Terriglobia</taxon>
        <taxon>Terriglobales</taxon>
        <taxon>Acidobacteriaceae</taxon>
        <taxon>Candidatus Sulfuritelmatomonas</taxon>
    </lineage>
</organism>
<feature type="domain" description="SH3b" evidence="3">
    <location>
        <begin position="18"/>
        <end position="84"/>
    </location>
</feature>
<feature type="chain" id="PRO_5014614839" description="SH3b domain-containing protein" evidence="2">
    <location>
        <begin position="23"/>
        <end position="290"/>
    </location>
</feature>
<sequence>MKKILPSLLACLLCSVASGQQASISHNSILRSGPSSGSKRLDQLPAGTAVTIISKYANSGYVRVETADQGETGWLLKINVKQGEATVSPQAPQYGGSPPESASAKAGDPQIYPNSQMTPGKPDPSVTPSNITKNICNKEWSTDSVRPADSVTSKIKTQTMAAYGFTDAANHYELDHLISLQVGGCPDCVENLWPEAYGDQKHPMTQVQRAAWNKQNPGSTEVLAGSLEKDVVENHVHDEICFGIPNAKMSSYAKKYPPTVSVTLERGQQILATEWYACYLNIMDGNKPCE</sequence>
<feature type="signal peptide" evidence="2">
    <location>
        <begin position="1"/>
        <end position="22"/>
    </location>
</feature>
<evidence type="ECO:0000256" key="1">
    <source>
        <dbReference type="SAM" id="MobiDB-lite"/>
    </source>
</evidence>
<dbReference type="Gene3D" id="2.30.30.40">
    <property type="entry name" value="SH3 Domains"/>
    <property type="match status" value="1"/>
</dbReference>
<dbReference type="Pfam" id="PF08239">
    <property type="entry name" value="SH3_3"/>
    <property type="match status" value="1"/>
</dbReference>
<dbReference type="Proteomes" id="UP000239735">
    <property type="component" value="Unassembled WGS sequence"/>
</dbReference>
<feature type="compositionally biased region" description="Polar residues" evidence="1">
    <location>
        <begin position="126"/>
        <end position="135"/>
    </location>
</feature>
<dbReference type="SMART" id="SM00287">
    <property type="entry name" value="SH3b"/>
    <property type="match status" value="1"/>
</dbReference>